<dbReference type="Proteomes" id="UP000228568">
    <property type="component" value="Unassembled WGS sequence"/>
</dbReference>
<evidence type="ECO:0000256" key="1">
    <source>
        <dbReference type="SAM" id="Phobius"/>
    </source>
</evidence>
<evidence type="ECO:0008006" key="4">
    <source>
        <dbReference type="Google" id="ProtNLM"/>
    </source>
</evidence>
<keyword evidence="1" id="KW-0472">Membrane</keyword>
<dbReference type="SUPFAM" id="SSF82171">
    <property type="entry name" value="DPP6 N-terminal domain-like"/>
    <property type="match status" value="1"/>
</dbReference>
<proteinExistence type="predicted"/>
<evidence type="ECO:0000313" key="3">
    <source>
        <dbReference type="Proteomes" id="UP000228568"/>
    </source>
</evidence>
<comment type="caution">
    <text evidence="2">The sequence shown here is derived from an EMBL/GenBank/DDBJ whole genome shotgun (WGS) entry which is preliminary data.</text>
</comment>
<accession>A0A2M7V7M7</accession>
<sequence>MDKKRIALIVGFLIITILLGYLLYRIFFATKTVDIGTGTSPSGEAGQFPASGEGSGVIEQGEGGAVTLPTVGTVPGTETNFEENINVVEEDTNVNLLVDATVISPQKDSVGVAKFYNQEDGKFYRLMDDGVVKPLSDQVFYEVQNATWSPTKNESIIEYPDGSNIYYNFDTKKQVTLPQHWQEFTFSNTGDKIASKSMGFSPENRWLVTSDPDGNNATAIEAMGTNAYKVIMDWSPNKQVVALSRTGEILGNDRQEVLLVGLNGENFKSIIVEGRDLKTEWSPSGDKLLHSVYSSRSNFQPELWIVNAQGDSIGTGRKLLNVNTWADKCTFADDRFIYCGVPTSLPNGSGFVPELTNSIPDKLYKIDTQTGLKKEIIMDVPHTIDTLFLDKSGKKIYFTDKSQVGLFNVEL</sequence>
<gene>
    <name evidence="2" type="ORF">COX81_02775</name>
</gene>
<dbReference type="InterPro" id="IPR011042">
    <property type="entry name" value="6-blade_b-propeller_TolB-like"/>
</dbReference>
<dbReference type="Gene3D" id="2.120.10.30">
    <property type="entry name" value="TolB, C-terminal domain"/>
    <property type="match status" value="1"/>
</dbReference>
<evidence type="ECO:0000313" key="2">
    <source>
        <dbReference type="EMBL" id="PIZ94742.1"/>
    </source>
</evidence>
<keyword evidence="1" id="KW-1133">Transmembrane helix</keyword>
<dbReference type="EMBL" id="PFPK01000033">
    <property type="protein sequence ID" value="PIZ94742.1"/>
    <property type="molecule type" value="Genomic_DNA"/>
</dbReference>
<feature type="transmembrane region" description="Helical" evidence="1">
    <location>
        <begin position="6"/>
        <end position="24"/>
    </location>
</feature>
<reference evidence="3" key="1">
    <citation type="submission" date="2017-09" db="EMBL/GenBank/DDBJ databases">
        <title>Depth-based differentiation of microbial function through sediment-hosted aquifers and enrichment of novel symbionts in the deep terrestrial subsurface.</title>
        <authorList>
            <person name="Probst A.J."/>
            <person name="Ladd B."/>
            <person name="Jarett J.K."/>
            <person name="Geller-Mcgrath D.E."/>
            <person name="Sieber C.M.K."/>
            <person name="Emerson J.B."/>
            <person name="Anantharaman K."/>
            <person name="Thomas B.C."/>
            <person name="Malmstrom R."/>
            <person name="Stieglmeier M."/>
            <person name="Klingl A."/>
            <person name="Woyke T."/>
            <person name="Ryan C.M."/>
            <person name="Banfield J.F."/>
        </authorList>
    </citation>
    <scope>NUCLEOTIDE SEQUENCE [LARGE SCALE GENOMIC DNA]</scope>
</reference>
<dbReference type="AlphaFoldDB" id="A0A2M7V7M7"/>
<organism evidence="2 3">
    <name type="scientific">Candidatus Magasanikbacteria bacterium CG_4_10_14_0_2_um_filter_37_12</name>
    <dbReference type="NCBI Taxonomy" id="1974637"/>
    <lineage>
        <taxon>Bacteria</taxon>
        <taxon>Candidatus Magasanikiibacteriota</taxon>
    </lineage>
</organism>
<protein>
    <recommendedName>
        <fullName evidence="4">Dipeptidylpeptidase IV N-terminal domain-containing protein</fullName>
    </recommendedName>
</protein>
<name>A0A2M7V7M7_9BACT</name>
<keyword evidence="1" id="KW-0812">Transmembrane</keyword>